<comment type="caution">
    <text evidence="3">The sequence shown here is derived from an EMBL/GenBank/DDBJ whole genome shotgun (WGS) entry which is preliminary data.</text>
</comment>
<evidence type="ECO:0000313" key="4">
    <source>
        <dbReference type="Proteomes" id="UP001519460"/>
    </source>
</evidence>
<dbReference type="EMBL" id="JACVVK020000555">
    <property type="protein sequence ID" value="KAK7466569.1"/>
    <property type="molecule type" value="Genomic_DNA"/>
</dbReference>
<dbReference type="AlphaFoldDB" id="A0ABD0JA66"/>
<feature type="compositionally biased region" description="Polar residues" evidence="1">
    <location>
        <begin position="188"/>
        <end position="208"/>
    </location>
</feature>
<name>A0ABD0JA66_9CAEN</name>
<feature type="chain" id="PRO_5044826934" evidence="2">
    <location>
        <begin position="20"/>
        <end position="286"/>
    </location>
</feature>
<keyword evidence="4" id="KW-1185">Reference proteome</keyword>
<feature type="region of interest" description="Disordered" evidence="1">
    <location>
        <begin position="147"/>
        <end position="213"/>
    </location>
</feature>
<protein>
    <submittedName>
        <fullName evidence="3">Uncharacterized protein</fullName>
    </submittedName>
</protein>
<dbReference type="Proteomes" id="UP001519460">
    <property type="component" value="Unassembled WGS sequence"/>
</dbReference>
<organism evidence="3 4">
    <name type="scientific">Batillaria attramentaria</name>
    <dbReference type="NCBI Taxonomy" id="370345"/>
    <lineage>
        <taxon>Eukaryota</taxon>
        <taxon>Metazoa</taxon>
        <taxon>Spiralia</taxon>
        <taxon>Lophotrochozoa</taxon>
        <taxon>Mollusca</taxon>
        <taxon>Gastropoda</taxon>
        <taxon>Caenogastropoda</taxon>
        <taxon>Sorbeoconcha</taxon>
        <taxon>Cerithioidea</taxon>
        <taxon>Batillariidae</taxon>
        <taxon>Batillaria</taxon>
    </lineage>
</organism>
<gene>
    <name evidence="3" type="ORF">BaRGS_00037353</name>
</gene>
<keyword evidence="2" id="KW-0732">Signal</keyword>
<reference evidence="3 4" key="1">
    <citation type="journal article" date="2023" name="Sci. Data">
        <title>Genome assembly of the Korean intertidal mud-creeper Batillaria attramentaria.</title>
        <authorList>
            <person name="Patra A.K."/>
            <person name="Ho P.T."/>
            <person name="Jun S."/>
            <person name="Lee S.J."/>
            <person name="Kim Y."/>
            <person name="Won Y.J."/>
        </authorList>
    </citation>
    <scope>NUCLEOTIDE SEQUENCE [LARGE SCALE GENOMIC DNA]</scope>
    <source>
        <strain evidence="3">Wonlab-2016</strain>
    </source>
</reference>
<evidence type="ECO:0000256" key="1">
    <source>
        <dbReference type="SAM" id="MobiDB-lite"/>
    </source>
</evidence>
<evidence type="ECO:0000256" key="2">
    <source>
        <dbReference type="SAM" id="SignalP"/>
    </source>
</evidence>
<sequence>MPWKSKIIFLAIFVSAISAQTYRGTGYSSGRRIRKDRYDAPRLSVASHESKTGQGNSCSKSLTCDDVFDQSFLNITVGTRTCLVLPTIVLATQAEVVVVNVNPFMTPTPSTEIRTPDPIKQMGTLLPQGVHTQMPKERTLAPEIRTLGRETRSQGTGTRSLGRETRTLGKETRSLGRETRSQGRETRSLGTGTRSLGTETRSLGTGTRSLDREARTLDREIHTPATETGCLATGTDTKVKDAARLTTAQARDRETVSVDNFLVPRIQDHNDPVVDQHIDHPAPDTN</sequence>
<feature type="compositionally biased region" description="Basic and acidic residues" evidence="1">
    <location>
        <begin position="161"/>
        <end position="187"/>
    </location>
</feature>
<proteinExistence type="predicted"/>
<accession>A0ABD0JA66</accession>
<evidence type="ECO:0000313" key="3">
    <source>
        <dbReference type="EMBL" id="KAK7466569.1"/>
    </source>
</evidence>
<feature type="signal peptide" evidence="2">
    <location>
        <begin position="1"/>
        <end position="19"/>
    </location>
</feature>